<accession>A0A1C3JYS6</accession>
<reference evidence="1 3" key="1">
    <citation type="submission" date="2016-06" db="EMBL/GenBank/DDBJ databases">
        <authorList>
            <person name="Kjaerup R.B."/>
            <person name="Dalgaard T.S."/>
            <person name="Juul-Madsen H.R."/>
        </authorList>
    </citation>
    <scope>NUCLEOTIDE SEQUENCE [LARGE SCALE GENOMIC DNA]</scope>
    <source>
        <strain evidence="1">Orrdi1</strain>
    </source>
</reference>
<organism evidence="1 3">
    <name type="scientific">Orrella dioscoreae</name>
    <dbReference type="NCBI Taxonomy" id="1851544"/>
    <lineage>
        <taxon>Bacteria</taxon>
        <taxon>Pseudomonadati</taxon>
        <taxon>Pseudomonadota</taxon>
        <taxon>Betaproteobacteria</taxon>
        <taxon>Burkholderiales</taxon>
        <taxon>Alcaligenaceae</taxon>
        <taxon>Orrella</taxon>
    </lineage>
</organism>
<name>A0A1C3JYS6_9BURK</name>
<dbReference type="KEGG" id="odi:ODI_R1095"/>
<gene>
    <name evidence="1" type="ORF">ODI_02573</name>
    <name evidence="2" type="ORF">ODI_R1095</name>
</gene>
<protein>
    <submittedName>
        <fullName evidence="1">Uncharacterized protein</fullName>
    </submittedName>
</protein>
<evidence type="ECO:0000313" key="2">
    <source>
        <dbReference type="EMBL" id="SOE47876.1"/>
    </source>
</evidence>
<dbReference type="EMBL" id="LT907988">
    <property type="protein sequence ID" value="SOE47876.1"/>
    <property type="molecule type" value="Genomic_DNA"/>
</dbReference>
<dbReference type="AlphaFoldDB" id="A0A1C3JYS6"/>
<keyword evidence="3" id="KW-1185">Reference proteome</keyword>
<reference evidence="2 3" key="2">
    <citation type="submission" date="2017-08" db="EMBL/GenBank/DDBJ databases">
        <authorList>
            <person name="de Groot N.N."/>
        </authorList>
    </citation>
    <scope>NUCLEOTIDE SEQUENCE [LARGE SCALE GENOMIC DNA]</scope>
    <source>
        <strain evidence="2">Orrdi1</strain>
    </source>
</reference>
<evidence type="ECO:0000313" key="3">
    <source>
        <dbReference type="Proteomes" id="UP000078558"/>
    </source>
</evidence>
<dbReference type="STRING" id="1851544.ODI_02573"/>
<evidence type="ECO:0000313" key="1">
    <source>
        <dbReference type="EMBL" id="SBT24413.1"/>
    </source>
</evidence>
<dbReference type="Proteomes" id="UP000078558">
    <property type="component" value="Chromosome I"/>
</dbReference>
<dbReference type="OrthoDB" id="8657777at2"/>
<proteinExistence type="predicted"/>
<dbReference type="RefSeq" id="WP_067750538.1">
    <property type="nucleotide sequence ID" value="NZ_LT907988.1"/>
</dbReference>
<dbReference type="EMBL" id="FLRC01000008">
    <property type="protein sequence ID" value="SBT24413.1"/>
    <property type="molecule type" value="Genomic_DNA"/>
</dbReference>
<sequence length="70" mass="7744">MEKIPHDIKAGYYWYTIDGDPPTIMHVHDNGTGTLMGTDFKVAAIDIAGMVQKGETFIWIEPPPVAEKAL</sequence>